<comment type="caution">
    <text evidence="1">The sequence shown here is derived from an EMBL/GenBank/DDBJ whole genome shotgun (WGS) entry which is preliminary data.</text>
</comment>
<gene>
    <name evidence="1" type="ORF">ACFPK2_01915</name>
</gene>
<organism evidence="1 2">
    <name type="scientific">Bosea minatitlanensis</name>
    <dbReference type="NCBI Taxonomy" id="128782"/>
    <lineage>
        <taxon>Bacteria</taxon>
        <taxon>Pseudomonadati</taxon>
        <taxon>Pseudomonadota</taxon>
        <taxon>Alphaproteobacteria</taxon>
        <taxon>Hyphomicrobiales</taxon>
        <taxon>Boseaceae</taxon>
        <taxon>Bosea</taxon>
    </lineage>
</organism>
<dbReference type="InterPro" id="IPR054213">
    <property type="entry name" value="DUF6920"/>
</dbReference>
<proteinExistence type="predicted"/>
<accession>A0ABW0F0K9</accession>
<reference evidence="2" key="1">
    <citation type="journal article" date="2019" name="Int. J. Syst. Evol. Microbiol.">
        <title>The Global Catalogue of Microorganisms (GCM) 10K type strain sequencing project: providing services to taxonomists for standard genome sequencing and annotation.</title>
        <authorList>
            <consortium name="The Broad Institute Genomics Platform"/>
            <consortium name="The Broad Institute Genome Sequencing Center for Infectious Disease"/>
            <person name="Wu L."/>
            <person name="Ma J."/>
        </authorList>
    </citation>
    <scope>NUCLEOTIDE SEQUENCE [LARGE SCALE GENOMIC DNA]</scope>
    <source>
        <strain evidence="2">CGMCC 1.15643</strain>
    </source>
</reference>
<name>A0ABW0F0K9_9HYPH</name>
<dbReference type="EMBL" id="JBHSLI010000001">
    <property type="protein sequence ID" value="MFC5291741.1"/>
    <property type="molecule type" value="Genomic_DNA"/>
</dbReference>
<dbReference type="Pfam" id="PF21900">
    <property type="entry name" value="DUF6920"/>
    <property type="match status" value="1"/>
</dbReference>
<dbReference type="Proteomes" id="UP001595976">
    <property type="component" value="Unassembled WGS sequence"/>
</dbReference>
<keyword evidence="2" id="KW-1185">Reference proteome</keyword>
<evidence type="ECO:0000313" key="2">
    <source>
        <dbReference type="Proteomes" id="UP001595976"/>
    </source>
</evidence>
<sequence length="110" mass="12133">MFPIEACDKQAARVPAAIAYGVGDIAKRLGAREEFVDETVRLTQTGSMRFGAHQAFRPFSARQTIRLSQCEFHWQARTVPFGLIRITDAFSDGTPALEETALGLIPLAHD</sequence>
<dbReference type="RefSeq" id="WP_374306651.1">
    <property type="nucleotide sequence ID" value="NZ_JBHSLI010000001.1"/>
</dbReference>
<evidence type="ECO:0000313" key="1">
    <source>
        <dbReference type="EMBL" id="MFC5291741.1"/>
    </source>
</evidence>
<protein>
    <submittedName>
        <fullName evidence="1">DUF6920 family protein</fullName>
    </submittedName>
</protein>